<keyword evidence="3" id="KW-0378">Hydrolase</keyword>
<dbReference type="InterPro" id="IPR027417">
    <property type="entry name" value="P-loop_NTPase"/>
</dbReference>
<dbReference type="GO" id="GO:0005829">
    <property type="term" value="C:cytosol"/>
    <property type="evidence" value="ECO:0007669"/>
    <property type="project" value="TreeGrafter"/>
</dbReference>
<evidence type="ECO:0000256" key="6">
    <source>
        <dbReference type="ARBA" id="ARBA00022884"/>
    </source>
</evidence>
<evidence type="ECO:0000313" key="11">
    <source>
        <dbReference type="Proteomes" id="UP000095009"/>
    </source>
</evidence>
<dbReference type="AlphaFoldDB" id="A0A1E3PDM4"/>
<dbReference type="PANTHER" id="PTHR47959:SF1">
    <property type="entry name" value="ATP-DEPENDENT RNA HELICASE DBPA"/>
    <property type="match status" value="1"/>
</dbReference>
<evidence type="ECO:0000256" key="3">
    <source>
        <dbReference type="ARBA" id="ARBA00022801"/>
    </source>
</evidence>
<keyword evidence="4" id="KW-0347">Helicase</keyword>
<dbReference type="InterPro" id="IPR014001">
    <property type="entry name" value="Helicase_ATP-bd"/>
</dbReference>
<feature type="non-terminal residue" evidence="10">
    <location>
        <position position="1"/>
    </location>
</feature>
<dbReference type="InterPro" id="IPR050079">
    <property type="entry name" value="DEAD_box_RNA_helicase"/>
</dbReference>
<dbReference type="GO" id="GO:0003723">
    <property type="term" value="F:RNA binding"/>
    <property type="evidence" value="ECO:0007669"/>
    <property type="project" value="UniProtKB-KW"/>
</dbReference>
<dbReference type="SMART" id="SM00487">
    <property type="entry name" value="DEXDc"/>
    <property type="match status" value="1"/>
</dbReference>
<dbReference type="InterPro" id="IPR001650">
    <property type="entry name" value="Helicase_C-like"/>
</dbReference>
<evidence type="ECO:0000256" key="2">
    <source>
        <dbReference type="ARBA" id="ARBA00022741"/>
    </source>
</evidence>
<protein>
    <recommendedName>
        <fullName evidence="1">RNA helicase</fullName>
        <ecNumber evidence="1">3.6.4.13</ecNumber>
    </recommendedName>
</protein>
<evidence type="ECO:0000313" key="10">
    <source>
        <dbReference type="EMBL" id="ODQ63506.1"/>
    </source>
</evidence>
<evidence type="ECO:0000259" key="8">
    <source>
        <dbReference type="PROSITE" id="PS51192"/>
    </source>
</evidence>
<keyword evidence="2" id="KW-0547">Nucleotide-binding</keyword>
<accession>A0A1E3PDM4</accession>
<dbReference type="STRING" id="857566.A0A1E3PDM4"/>
<dbReference type="SMART" id="SM00490">
    <property type="entry name" value="HELICc"/>
    <property type="match status" value="1"/>
</dbReference>
<dbReference type="GO" id="GO:0016787">
    <property type="term" value="F:hydrolase activity"/>
    <property type="evidence" value="ECO:0007669"/>
    <property type="project" value="UniProtKB-KW"/>
</dbReference>
<dbReference type="EC" id="3.6.4.13" evidence="1"/>
<dbReference type="InterPro" id="IPR011545">
    <property type="entry name" value="DEAD/DEAH_box_helicase_dom"/>
</dbReference>
<dbReference type="GO" id="GO:0005524">
    <property type="term" value="F:ATP binding"/>
    <property type="evidence" value="ECO:0007669"/>
    <property type="project" value="UniProtKB-KW"/>
</dbReference>
<comment type="catalytic activity">
    <reaction evidence="7">
        <text>ATP + H2O = ADP + phosphate + H(+)</text>
        <dbReference type="Rhea" id="RHEA:13065"/>
        <dbReference type="ChEBI" id="CHEBI:15377"/>
        <dbReference type="ChEBI" id="CHEBI:15378"/>
        <dbReference type="ChEBI" id="CHEBI:30616"/>
        <dbReference type="ChEBI" id="CHEBI:43474"/>
        <dbReference type="ChEBI" id="CHEBI:456216"/>
        <dbReference type="EC" id="3.6.4.13"/>
    </reaction>
</comment>
<gene>
    <name evidence="10" type="ORF">NADFUDRAFT_14981</name>
</gene>
<dbReference type="Pfam" id="PF00270">
    <property type="entry name" value="DEAD"/>
    <property type="match status" value="1"/>
</dbReference>
<proteinExistence type="predicted"/>
<dbReference type="Proteomes" id="UP000095009">
    <property type="component" value="Unassembled WGS sequence"/>
</dbReference>
<keyword evidence="6" id="KW-0694">RNA-binding</keyword>
<dbReference type="EMBL" id="KV454414">
    <property type="protein sequence ID" value="ODQ63506.1"/>
    <property type="molecule type" value="Genomic_DNA"/>
</dbReference>
<dbReference type="GO" id="GO:0006364">
    <property type="term" value="P:rRNA processing"/>
    <property type="evidence" value="ECO:0007669"/>
    <property type="project" value="UniProtKB-ARBA"/>
</dbReference>
<evidence type="ECO:0000256" key="4">
    <source>
        <dbReference type="ARBA" id="ARBA00022806"/>
    </source>
</evidence>
<dbReference type="CDD" id="cd18787">
    <property type="entry name" value="SF2_C_DEAD"/>
    <property type="match status" value="1"/>
</dbReference>
<dbReference type="Gene3D" id="3.40.50.300">
    <property type="entry name" value="P-loop containing nucleotide triphosphate hydrolases"/>
    <property type="match status" value="2"/>
</dbReference>
<dbReference type="OrthoDB" id="193716at2759"/>
<dbReference type="SUPFAM" id="SSF52540">
    <property type="entry name" value="P-loop containing nucleoside triphosphate hydrolases"/>
    <property type="match status" value="1"/>
</dbReference>
<reference evidence="10 11" key="1">
    <citation type="journal article" date="2016" name="Proc. Natl. Acad. Sci. U.S.A.">
        <title>Comparative genomics of biotechnologically important yeasts.</title>
        <authorList>
            <person name="Riley R."/>
            <person name="Haridas S."/>
            <person name="Wolfe K.H."/>
            <person name="Lopes M.R."/>
            <person name="Hittinger C.T."/>
            <person name="Goeker M."/>
            <person name="Salamov A.A."/>
            <person name="Wisecaver J.H."/>
            <person name="Long T.M."/>
            <person name="Calvey C.H."/>
            <person name="Aerts A.L."/>
            <person name="Barry K.W."/>
            <person name="Choi C."/>
            <person name="Clum A."/>
            <person name="Coughlan A.Y."/>
            <person name="Deshpande S."/>
            <person name="Douglass A.P."/>
            <person name="Hanson S.J."/>
            <person name="Klenk H.-P."/>
            <person name="LaButti K.M."/>
            <person name="Lapidus A."/>
            <person name="Lindquist E.A."/>
            <person name="Lipzen A.M."/>
            <person name="Meier-Kolthoff J.P."/>
            <person name="Ohm R.A."/>
            <person name="Otillar R.P."/>
            <person name="Pangilinan J.L."/>
            <person name="Peng Y."/>
            <person name="Rokas A."/>
            <person name="Rosa C.A."/>
            <person name="Scheuner C."/>
            <person name="Sibirny A.A."/>
            <person name="Slot J.C."/>
            <person name="Stielow J.B."/>
            <person name="Sun H."/>
            <person name="Kurtzman C.P."/>
            <person name="Blackwell M."/>
            <person name="Grigoriev I.V."/>
            <person name="Jeffries T.W."/>
        </authorList>
    </citation>
    <scope>NUCLEOTIDE SEQUENCE [LARGE SCALE GENOMIC DNA]</scope>
    <source>
        <strain evidence="10 11">DSM 6958</strain>
    </source>
</reference>
<feature type="non-terminal residue" evidence="10">
    <location>
        <position position="377"/>
    </location>
</feature>
<evidence type="ECO:0000256" key="7">
    <source>
        <dbReference type="ARBA" id="ARBA00047984"/>
    </source>
</evidence>
<evidence type="ECO:0000259" key="9">
    <source>
        <dbReference type="PROSITE" id="PS51194"/>
    </source>
</evidence>
<keyword evidence="11" id="KW-1185">Reference proteome</keyword>
<evidence type="ECO:0000256" key="5">
    <source>
        <dbReference type="ARBA" id="ARBA00022840"/>
    </source>
</evidence>
<dbReference type="PROSITE" id="PS51192">
    <property type="entry name" value="HELICASE_ATP_BIND_1"/>
    <property type="match status" value="1"/>
</dbReference>
<dbReference type="GO" id="GO:0003724">
    <property type="term" value="F:RNA helicase activity"/>
    <property type="evidence" value="ECO:0007669"/>
    <property type="project" value="UniProtKB-EC"/>
</dbReference>
<name>A0A1E3PDM4_9ASCO</name>
<feature type="domain" description="Helicase ATP-binding" evidence="8">
    <location>
        <begin position="13"/>
        <end position="198"/>
    </location>
</feature>
<sequence>KYDHLTEVQAKTLIPILKGNNMIVKAKTGTGKTIAFGIPTIVKALELKRQGVSGIKSIVITPTRELAQQIVDEFSQTCSYGSLSNLRIGMAVGGLSMNQQFRTCFSRGGCDILVATPGRLLAFLRDSEEARSALANLNFKTLDEADRLLDIGFGRDLDAIDTILKDQGAKFQTLLFSATIDESVTSFAKRELGEDYEVVDTVDPNEPQAQDLVEQHFIGVNDWSEMYPGLVQTINKEVTKAKESGEQMKAIIFLPSVALTEHADAFLRSALSSSTNNVPVMCIHGRLTQGQRQRVADRFKKSQSAILTTTDVIARGMDFPNVTHVFQFGIPGELPSYVHRIGRTARIGNKGKSFVILSKAETPFLKVLKREYNVEAE</sequence>
<dbReference type="PANTHER" id="PTHR47959">
    <property type="entry name" value="ATP-DEPENDENT RNA HELICASE RHLE-RELATED"/>
    <property type="match status" value="1"/>
</dbReference>
<keyword evidence="5" id="KW-0067">ATP-binding</keyword>
<dbReference type="PROSITE" id="PS51194">
    <property type="entry name" value="HELICASE_CTER"/>
    <property type="match status" value="1"/>
</dbReference>
<feature type="domain" description="Helicase C-terminal" evidence="9">
    <location>
        <begin position="233"/>
        <end position="377"/>
    </location>
</feature>
<organism evidence="10 11">
    <name type="scientific">Nadsonia fulvescens var. elongata DSM 6958</name>
    <dbReference type="NCBI Taxonomy" id="857566"/>
    <lineage>
        <taxon>Eukaryota</taxon>
        <taxon>Fungi</taxon>
        <taxon>Dikarya</taxon>
        <taxon>Ascomycota</taxon>
        <taxon>Saccharomycotina</taxon>
        <taxon>Dipodascomycetes</taxon>
        <taxon>Dipodascales</taxon>
        <taxon>Dipodascales incertae sedis</taxon>
        <taxon>Nadsonia</taxon>
    </lineage>
</organism>
<evidence type="ECO:0000256" key="1">
    <source>
        <dbReference type="ARBA" id="ARBA00012552"/>
    </source>
</evidence>
<dbReference type="Pfam" id="PF00271">
    <property type="entry name" value="Helicase_C"/>
    <property type="match status" value="1"/>
</dbReference>